<dbReference type="CDD" id="cd01301">
    <property type="entry name" value="rDP_like"/>
    <property type="match status" value="1"/>
</dbReference>
<keyword evidence="1" id="KW-0645">Protease</keyword>
<keyword evidence="1" id="KW-0224">Dipeptidase</keyword>
<keyword evidence="2" id="KW-1185">Reference proteome</keyword>
<dbReference type="InterPro" id="IPR032466">
    <property type="entry name" value="Metal_Hydrolase"/>
</dbReference>
<proteinExistence type="predicted"/>
<dbReference type="GO" id="GO:0070573">
    <property type="term" value="F:metallodipeptidase activity"/>
    <property type="evidence" value="ECO:0007669"/>
    <property type="project" value="InterPro"/>
</dbReference>
<dbReference type="PROSITE" id="PS51365">
    <property type="entry name" value="RENAL_DIPEPTIDASE_2"/>
    <property type="match status" value="1"/>
</dbReference>
<dbReference type="EMBL" id="CDRZ01000055">
    <property type="protein sequence ID" value="CEO88115.1"/>
    <property type="molecule type" value="Genomic_DNA"/>
</dbReference>
<gene>
    <name evidence="1" type="ORF">SSCH_1480013</name>
</gene>
<dbReference type="SUPFAM" id="SSF51556">
    <property type="entry name" value="Metallo-dependent hydrolases"/>
    <property type="match status" value="1"/>
</dbReference>
<evidence type="ECO:0000313" key="1">
    <source>
        <dbReference type="EMBL" id="CEO88115.1"/>
    </source>
</evidence>
<sequence length="233" mass="25842">MQLITSHQSLIEVVNSKKSGAFLTVEGGEVLEGDLRMLRVLYRLGVRSLCLTWNNRNEIADGVAETQTGGGLTLFGRDVVREMNRLGMVIDVSHIAEKGFWDVLEKSEAPVIASHSNSRAVWDHPRNLTDDQIKGIAQKEGVIGLNFVADFLGVPGSGLDQLMRHIDHICDLVGDDYLAFGSDFDGTDNLLAGIKDVTIYPEIISYLKKRNYKDTTIRKICGENSLRVLQKIL</sequence>
<protein>
    <submittedName>
        <fullName evidence="1">Putative dipeptidase CPSG_01350 (Part 2)</fullName>
        <ecNumber evidence="1">3.4.13.19</ecNumber>
    </submittedName>
</protein>
<organism evidence="1 2">
    <name type="scientific">Syntrophaceticus schinkii</name>
    <dbReference type="NCBI Taxonomy" id="499207"/>
    <lineage>
        <taxon>Bacteria</taxon>
        <taxon>Bacillati</taxon>
        <taxon>Bacillota</taxon>
        <taxon>Clostridia</taxon>
        <taxon>Thermoanaerobacterales</taxon>
        <taxon>Thermoanaerobacterales Family III. Incertae Sedis</taxon>
        <taxon>Syntrophaceticus</taxon>
    </lineage>
</organism>
<dbReference type="EC" id="3.4.13.19" evidence="1"/>
<dbReference type="Pfam" id="PF01244">
    <property type="entry name" value="Peptidase_M19"/>
    <property type="match status" value="1"/>
</dbReference>
<dbReference type="PANTHER" id="PTHR10443:SF12">
    <property type="entry name" value="DIPEPTIDASE"/>
    <property type="match status" value="1"/>
</dbReference>
<dbReference type="OrthoDB" id="9804920at2"/>
<reference evidence="2" key="1">
    <citation type="submission" date="2015-01" db="EMBL/GenBank/DDBJ databases">
        <authorList>
            <person name="Manzoor Shahid"/>
            <person name="Zubair Saima"/>
        </authorList>
    </citation>
    <scope>NUCLEOTIDE SEQUENCE [LARGE SCALE GENOMIC DNA]</scope>
    <source>
        <strain evidence="2">Sp3</strain>
    </source>
</reference>
<dbReference type="AlphaFoldDB" id="A0A0B7MDF5"/>
<evidence type="ECO:0000313" key="2">
    <source>
        <dbReference type="Proteomes" id="UP000046155"/>
    </source>
</evidence>
<accession>A0A0B7MDF5</accession>
<dbReference type="InterPro" id="IPR008257">
    <property type="entry name" value="Pept_M19"/>
</dbReference>
<dbReference type="Gene3D" id="3.20.20.140">
    <property type="entry name" value="Metal-dependent hydrolases"/>
    <property type="match status" value="1"/>
</dbReference>
<keyword evidence="1" id="KW-0378">Hydrolase</keyword>
<dbReference type="GO" id="GO:0006508">
    <property type="term" value="P:proteolysis"/>
    <property type="evidence" value="ECO:0007669"/>
    <property type="project" value="InterPro"/>
</dbReference>
<dbReference type="Proteomes" id="UP000046155">
    <property type="component" value="Unassembled WGS sequence"/>
</dbReference>
<name>A0A0B7MDF5_9FIRM</name>
<dbReference type="InterPro" id="IPR000180">
    <property type="entry name" value="Dipep_AS"/>
</dbReference>
<dbReference type="PANTHER" id="PTHR10443">
    <property type="entry name" value="MICROSOMAL DIPEPTIDASE"/>
    <property type="match status" value="1"/>
</dbReference>
<dbReference type="PROSITE" id="PS00869">
    <property type="entry name" value="RENAL_DIPEPTIDASE_1"/>
    <property type="match status" value="1"/>
</dbReference>